<feature type="non-terminal residue" evidence="2">
    <location>
        <position position="94"/>
    </location>
</feature>
<feature type="compositionally biased region" description="Pro residues" evidence="1">
    <location>
        <begin position="29"/>
        <end position="38"/>
    </location>
</feature>
<protein>
    <submittedName>
        <fullName evidence="2">Uncharacterized protein</fullName>
    </submittedName>
</protein>
<comment type="caution">
    <text evidence="2">The sequence shown here is derived from an EMBL/GenBank/DDBJ whole genome shotgun (WGS) entry which is preliminary data.</text>
</comment>
<accession>A0A5E4D669</accession>
<feature type="region of interest" description="Disordered" evidence="1">
    <location>
        <begin position="1"/>
        <end position="94"/>
    </location>
</feature>
<name>A0A5E4D669_MARMO</name>
<dbReference type="AlphaFoldDB" id="A0A5E4D669"/>
<evidence type="ECO:0000313" key="3">
    <source>
        <dbReference type="Proteomes" id="UP000335636"/>
    </source>
</evidence>
<sequence length="94" mass="9567">MTPAQALPAGQPSPARPQPLRCGDSAPCGPEPECPTPGPGQGAPSIRSIRRTDRPALLLQNEAPARRRAGRTGGRARTGSWSAGPTGGHASPGR</sequence>
<organism evidence="2 3">
    <name type="scientific">Marmota monax</name>
    <name type="common">Woodchuck</name>
    <dbReference type="NCBI Taxonomy" id="9995"/>
    <lineage>
        <taxon>Eukaryota</taxon>
        <taxon>Metazoa</taxon>
        <taxon>Chordata</taxon>
        <taxon>Craniata</taxon>
        <taxon>Vertebrata</taxon>
        <taxon>Euteleostomi</taxon>
        <taxon>Mammalia</taxon>
        <taxon>Eutheria</taxon>
        <taxon>Euarchontoglires</taxon>
        <taxon>Glires</taxon>
        <taxon>Rodentia</taxon>
        <taxon>Sciuromorpha</taxon>
        <taxon>Sciuridae</taxon>
        <taxon>Xerinae</taxon>
        <taxon>Marmotini</taxon>
        <taxon>Marmota</taxon>
    </lineage>
</organism>
<proteinExistence type="predicted"/>
<evidence type="ECO:0000313" key="2">
    <source>
        <dbReference type="EMBL" id="VTJ89714.1"/>
    </source>
</evidence>
<dbReference type="Proteomes" id="UP000335636">
    <property type="component" value="Unassembled WGS sequence"/>
</dbReference>
<evidence type="ECO:0000256" key="1">
    <source>
        <dbReference type="SAM" id="MobiDB-lite"/>
    </source>
</evidence>
<reference evidence="2" key="1">
    <citation type="submission" date="2019-04" db="EMBL/GenBank/DDBJ databases">
        <authorList>
            <person name="Alioto T."/>
            <person name="Alioto T."/>
        </authorList>
    </citation>
    <scope>NUCLEOTIDE SEQUENCE [LARGE SCALE GENOMIC DNA]</scope>
</reference>
<dbReference type="EMBL" id="CABDUW010003740">
    <property type="protein sequence ID" value="VTJ89714.1"/>
    <property type="molecule type" value="Genomic_DNA"/>
</dbReference>
<gene>
    <name evidence="2" type="ORF">MONAX_5E035409</name>
</gene>
<keyword evidence="3" id="KW-1185">Reference proteome</keyword>